<dbReference type="InterPro" id="IPR035906">
    <property type="entry name" value="MetI-like_sf"/>
</dbReference>
<feature type="transmembrane region" description="Helical" evidence="8">
    <location>
        <begin position="78"/>
        <end position="98"/>
    </location>
</feature>
<keyword evidence="3" id="KW-1003">Cell membrane</keyword>
<evidence type="ECO:0000256" key="2">
    <source>
        <dbReference type="ARBA" id="ARBA00022448"/>
    </source>
</evidence>
<dbReference type="OrthoDB" id="9815533at2"/>
<dbReference type="GO" id="GO:0055085">
    <property type="term" value="P:transmembrane transport"/>
    <property type="evidence" value="ECO:0007669"/>
    <property type="project" value="InterPro"/>
</dbReference>
<dbReference type="PROSITE" id="PS50928">
    <property type="entry name" value="ABC_TM1"/>
    <property type="match status" value="1"/>
</dbReference>
<keyword evidence="2 8" id="KW-0813">Transport</keyword>
<keyword evidence="11" id="KW-1185">Reference proteome</keyword>
<keyword evidence="6 8" id="KW-1133">Transmembrane helix</keyword>
<comment type="subcellular location">
    <subcellularLocation>
        <location evidence="1">Cell inner membrane</location>
        <topology evidence="1">Multi-pass membrane protein</topology>
    </subcellularLocation>
    <subcellularLocation>
        <location evidence="8">Cell membrane</location>
        <topology evidence="8">Multi-pass membrane protein</topology>
    </subcellularLocation>
</comment>
<feature type="domain" description="ABC transmembrane type-1" evidence="9">
    <location>
        <begin position="72"/>
        <end position="263"/>
    </location>
</feature>
<reference evidence="10 11" key="1">
    <citation type="submission" date="2015-07" db="EMBL/GenBank/DDBJ databases">
        <title>Whole genome sequencing of Bosea vaviloviae isolated from cave pool.</title>
        <authorList>
            <person name="Tan N.E.H."/>
            <person name="Lee Y.P."/>
            <person name="Gan H.M."/>
            <person name="Barton H."/>
            <person name="Savka M.A."/>
        </authorList>
    </citation>
    <scope>NUCLEOTIDE SEQUENCE [LARGE SCALE GENOMIC DNA]</scope>
    <source>
        <strain evidence="10 11">SD260</strain>
    </source>
</reference>
<evidence type="ECO:0000256" key="7">
    <source>
        <dbReference type="ARBA" id="ARBA00023136"/>
    </source>
</evidence>
<evidence type="ECO:0000256" key="4">
    <source>
        <dbReference type="ARBA" id="ARBA00022519"/>
    </source>
</evidence>
<evidence type="ECO:0000313" key="11">
    <source>
        <dbReference type="Proteomes" id="UP000037822"/>
    </source>
</evidence>
<dbReference type="Pfam" id="PF00528">
    <property type="entry name" value="BPD_transp_1"/>
    <property type="match status" value="1"/>
</dbReference>
<keyword evidence="5 8" id="KW-0812">Transmembrane</keyword>
<feature type="transmembrane region" description="Helical" evidence="8">
    <location>
        <begin position="241"/>
        <end position="266"/>
    </location>
</feature>
<name>A0A0N1FDR1_9HYPH</name>
<evidence type="ECO:0000259" key="9">
    <source>
        <dbReference type="PROSITE" id="PS50928"/>
    </source>
</evidence>
<dbReference type="PANTHER" id="PTHR43357:SF4">
    <property type="entry name" value="INNER MEMBRANE ABC TRANSPORTER PERMEASE PROTEIN YDCV"/>
    <property type="match status" value="1"/>
</dbReference>
<gene>
    <name evidence="10" type="ORF">AE618_14180</name>
</gene>
<dbReference type="InterPro" id="IPR000515">
    <property type="entry name" value="MetI-like"/>
</dbReference>
<feature type="transmembrane region" description="Helical" evidence="8">
    <location>
        <begin position="110"/>
        <end position="134"/>
    </location>
</feature>
<evidence type="ECO:0000256" key="3">
    <source>
        <dbReference type="ARBA" id="ARBA00022475"/>
    </source>
</evidence>
<comment type="caution">
    <text evidence="10">The sequence shown here is derived from an EMBL/GenBank/DDBJ whole genome shotgun (WGS) entry which is preliminary data.</text>
</comment>
<dbReference type="CDD" id="cd06261">
    <property type="entry name" value="TM_PBP2"/>
    <property type="match status" value="1"/>
</dbReference>
<dbReference type="EMBL" id="LGSZ01000045">
    <property type="protein sequence ID" value="KPH80174.1"/>
    <property type="molecule type" value="Genomic_DNA"/>
</dbReference>
<organism evidence="10 11">
    <name type="scientific">Bosea vaviloviae</name>
    <dbReference type="NCBI Taxonomy" id="1526658"/>
    <lineage>
        <taxon>Bacteria</taxon>
        <taxon>Pseudomonadati</taxon>
        <taxon>Pseudomonadota</taxon>
        <taxon>Alphaproteobacteria</taxon>
        <taxon>Hyphomicrobiales</taxon>
        <taxon>Boseaceae</taxon>
        <taxon>Bosea</taxon>
    </lineage>
</organism>
<evidence type="ECO:0000256" key="6">
    <source>
        <dbReference type="ARBA" id="ARBA00022989"/>
    </source>
</evidence>
<evidence type="ECO:0000256" key="8">
    <source>
        <dbReference type="RuleBase" id="RU363032"/>
    </source>
</evidence>
<dbReference type="RefSeq" id="WP_054209716.1">
    <property type="nucleotide sequence ID" value="NZ_LGSZ01000045.1"/>
</dbReference>
<feature type="transmembrane region" description="Helical" evidence="8">
    <location>
        <begin position="188"/>
        <end position="206"/>
    </location>
</feature>
<sequence>MKRIDGRELLDRLGIGLVIGLAVLALALLLLPAVIVVVMSFDTRGYISFPPAGFTLDWYYKVFNQPVLVNAMWTSIKVGLYVTALCVALGVPTALACARGDFRGATALSVFVLVPHMVPGIVLGVAVLFSGALLGIGPSIWLQSISLSVYVMAVMVRTVMARLQRLDPLLEQASANLGATRWQTFRTITLPLLLPAILAGAVFTFIEGVDNLSVTIFTHGYRDRPLPIELLAIVQNTNSPLVAAVSSVQIMLAMLALLAISLTIGLDRVNE</sequence>
<evidence type="ECO:0000313" key="10">
    <source>
        <dbReference type="EMBL" id="KPH80174.1"/>
    </source>
</evidence>
<feature type="transmembrane region" description="Helical" evidence="8">
    <location>
        <begin position="12"/>
        <end position="41"/>
    </location>
</feature>
<dbReference type="PANTHER" id="PTHR43357">
    <property type="entry name" value="INNER MEMBRANE ABC TRANSPORTER PERMEASE PROTEIN YDCV"/>
    <property type="match status" value="1"/>
</dbReference>
<dbReference type="GO" id="GO:0005886">
    <property type="term" value="C:plasma membrane"/>
    <property type="evidence" value="ECO:0007669"/>
    <property type="project" value="UniProtKB-SubCell"/>
</dbReference>
<protein>
    <submittedName>
        <fullName evidence="10">ABC transporter permease</fullName>
    </submittedName>
</protein>
<evidence type="ECO:0000256" key="1">
    <source>
        <dbReference type="ARBA" id="ARBA00004429"/>
    </source>
</evidence>
<dbReference type="PATRIC" id="fig|1526658.3.peg.1035"/>
<dbReference type="AlphaFoldDB" id="A0A0N1FDR1"/>
<keyword evidence="7 8" id="KW-0472">Membrane</keyword>
<comment type="similarity">
    <text evidence="8">Belongs to the binding-protein-dependent transport system permease family.</text>
</comment>
<proteinExistence type="inferred from homology"/>
<dbReference type="Gene3D" id="1.10.3720.10">
    <property type="entry name" value="MetI-like"/>
    <property type="match status" value="1"/>
</dbReference>
<accession>A0A0N1FDR1</accession>
<keyword evidence="4" id="KW-0997">Cell inner membrane</keyword>
<evidence type="ECO:0000256" key="5">
    <source>
        <dbReference type="ARBA" id="ARBA00022692"/>
    </source>
</evidence>
<dbReference type="Proteomes" id="UP000037822">
    <property type="component" value="Unassembled WGS sequence"/>
</dbReference>
<dbReference type="SUPFAM" id="SSF161098">
    <property type="entry name" value="MetI-like"/>
    <property type="match status" value="1"/>
</dbReference>
<feature type="transmembrane region" description="Helical" evidence="8">
    <location>
        <begin position="140"/>
        <end position="160"/>
    </location>
</feature>